<dbReference type="PIRSF" id="PIRSF007580">
    <property type="entry name" value="UCP07580"/>
    <property type="match status" value="1"/>
</dbReference>
<dbReference type="InterPro" id="IPR016516">
    <property type="entry name" value="UCP07580"/>
</dbReference>
<dbReference type="Pfam" id="PF10118">
    <property type="entry name" value="Metal_hydrol"/>
    <property type="match status" value="1"/>
</dbReference>
<gene>
    <name evidence="1" type="ORF">ACI8B_340026</name>
</gene>
<dbReference type="EMBL" id="CABWKZ010000028">
    <property type="protein sequence ID" value="VXA57284.1"/>
    <property type="molecule type" value="Genomic_DNA"/>
</dbReference>
<reference evidence="1 2" key="1">
    <citation type="submission" date="2019-10" db="EMBL/GenBank/DDBJ databases">
        <authorList>
            <person name="Karimi E."/>
        </authorList>
    </citation>
    <scope>NUCLEOTIDE SEQUENCE [LARGE SCALE GENOMIC DNA]</scope>
    <source>
        <strain evidence="1">Acinetobacter sp. 8BE</strain>
    </source>
</reference>
<sequence length="286" mass="33291">MNRIAVSSPLTIADYLQISASIDIQVRNMDFSFPDDIPEFWFSHNPLLTLLLTALSSAFPDGERQFIHSVRHYQSQIKAPILLKQVRAFIGQEAHHGKEHDGLNAMMLKKGYPVDRIYKRFKKMNRLMQTQFSPAHQLACTVCMEHLTAILADYFIATAPEDLALFNPHVRKIWAWHAIEETEHKAVAFDVYQSLVNRPYFLRLVMLETTLSFVMITTRGTFELLQHSGQQRDLKGLYQGLHYLFGAKGLLRRISRPYLDFFSADFHPWQHDNRDQVNRLKQQYLA</sequence>
<dbReference type="Proteomes" id="UP000430404">
    <property type="component" value="Unassembled WGS sequence"/>
</dbReference>
<dbReference type="PANTHER" id="PTHR39456:SF1">
    <property type="entry name" value="METAL-DEPENDENT HYDROLASE"/>
    <property type="match status" value="1"/>
</dbReference>
<dbReference type="PANTHER" id="PTHR39456">
    <property type="entry name" value="METAL-DEPENDENT HYDROLASE"/>
    <property type="match status" value="1"/>
</dbReference>
<evidence type="ECO:0008006" key="3">
    <source>
        <dbReference type="Google" id="ProtNLM"/>
    </source>
</evidence>
<protein>
    <recommendedName>
        <fullName evidence="3">Metal-dependent hydrolase</fullName>
    </recommendedName>
</protein>
<evidence type="ECO:0000313" key="1">
    <source>
        <dbReference type="EMBL" id="VXA57284.1"/>
    </source>
</evidence>
<name>A0A653K8F2_9GAMM</name>
<evidence type="ECO:0000313" key="2">
    <source>
        <dbReference type="Proteomes" id="UP000430404"/>
    </source>
</evidence>
<dbReference type="AlphaFoldDB" id="A0A653K8F2"/>
<accession>A0A653K8F2</accession>
<proteinExistence type="predicted"/>
<dbReference type="RefSeq" id="WP_159725738.1">
    <property type="nucleotide sequence ID" value="NZ_LR732745.1"/>
</dbReference>
<organism evidence="1 2">
    <name type="scientific">Acinetobacter proteolyticus</name>
    <dbReference type="NCBI Taxonomy" id="1776741"/>
    <lineage>
        <taxon>Bacteria</taxon>
        <taxon>Pseudomonadati</taxon>
        <taxon>Pseudomonadota</taxon>
        <taxon>Gammaproteobacteria</taxon>
        <taxon>Moraxellales</taxon>
        <taxon>Moraxellaceae</taxon>
        <taxon>Acinetobacter</taxon>
    </lineage>
</organism>